<dbReference type="Pfam" id="PF13489">
    <property type="entry name" value="Methyltransf_23"/>
    <property type="match status" value="1"/>
</dbReference>
<dbReference type="KEGG" id="rsu:NHU_00144"/>
<dbReference type="eggNOG" id="COG2227">
    <property type="taxonomic scope" value="Bacteria"/>
</dbReference>
<dbReference type="GO" id="GO:0032259">
    <property type="term" value="P:methylation"/>
    <property type="evidence" value="ECO:0007669"/>
    <property type="project" value="UniProtKB-KW"/>
</dbReference>
<reference evidence="1 2" key="1">
    <citation type="submission" date="2015-02" db="EMBL/GenBank/DDBJ databases">
        <title>Genome sequene of Rhodovulum sulfidophilum DSM 2351.</title>
        <authorList>
            <person name="Nagao N."/>
        </authorList>
    </citation>
    <scope>NUCLEOTIDE SEQUENCE [LARGE SCALE GENOMIC DNA]</scope>
    <source>
        <strain evidence="1 2">DSM 2351</strain>
    </source>
</reference>
<gene>
    <name evidence="1" type="ORF">NHU_00144</name>
</gene>
<dbReference type="PANTHER" id="PTHR43861">
    <property type="entry name" value="TRANS-ACONITATE 2-METHYLTRANSFERASE-RELATED"/>
    <property type="match status" value="1"/>
</dbReference>
<evidence type="ECO:0000313" key="1">
    <source>
        <dbReference type="EMBL" id="BAQ67315.1"/>
    </source>
</evidence>
<keyword evidence="1" id="KW-0808">Transferase</keyword>
<protein>
    <submittedName>
        <fullName evidence="1">Methyltransferase</fullName>
    </submittedName>
</protein>
<dbReference type="Proteomes" id="UP000064912">
    <property type="component" value="Chromosome"/>
</dbReference>
<sequence>MTDLADTLADEMTARLKDDVLFIETDRSVEETEAFCTRHAPWRSVYRFSNGVTTESFPRSEHVPNPRCLAKLRRFHARIDLSRFAGKRVLDLGFNEGYQSIFMAKYLGCQVDGIEAYQVAVDRTSAIAEFCGAPCKFWVADANSFVAPETYDVILHCGLLYHLHDVWSAVKNTCRSLKPGGEVLLETTSYEGADKFDCKFMNWHAKGNHNYWALSPETIRYLFAEFGCTEGCEVDSFEVGALAGTGMKRTMMWFRKPA</sequence>
<dbReference type="PATRIC" id="fig|35806.4.peg.143"/>
<dbReference type="EMBL" id="AP014800">
    <property type="protein sequence ID" value="BAQ67315.1"/>
    <property type="molecule type" value="Genomic_DNA"/>
</dbReference>
<dbReference type="GO" id="GO:0008168">
    <property type="term" value="F:methyltransferase activity"/>
    <property type="evidence" value="ECO:0007669"/>
    <property type="project" value="UniProtKB-KW"/>
</dbReference>
<dbReference type="Gene3D" id="3.40.50.150">
    <property type="entry name" value="Vaccinia Virus protein VP39"/>
    <property type="match status" value="1"/>
</dbReference>
<dbReference type="SUPFAM" id="SSF53335">
    <property type="entry name" value="S-adenosyl-L-methionine-dependent methyltransferases"/>
    <property type="match status" value="1"/>
</dbReference>
<keyword evidence="1" id="KW-0489">Methyltransferase</keyword>
<organism evidence="1 2">
    <name type="scientific">Rhodovulum sulfidophilum</name>
    <name type="common">Rhodobacter sulfidophilus</name>
    <dbReference type="NCBI Taxonomy" id="35806"/>
    <lineage>
        <taxon>Bacteria</taxon>
        <taxon>Pseudomonadati</taxon>
        <taxon>Pseudomonadota</taxon>
        <taxon>Alphaproteobacteria</taxon>
        <taxon>Rhodobacterales</taxon>
        <taxon>Paracoccaceae</taxon>
        <taxon>Rhodovulum</taxon>
    </lineage>
</organism>
<evidence type="ECO:0000313" key="2">
    <source>
        <dbReference type="Proteomes" id="UP000064912"/>
    </source>
</evidence>
<dbReference type="InterPro" id="IPR029063">
    <property type="entry name" value="SAM-dependent_MTases_sf"/>
</dbReference>
<dbReference type="AlphaFoldDB" id="A0A0D6AXG9"/>
<dbReference type="CDD" id="cd02440">
    <property type="entry name" value="AdoMet_MTases"/>
    <property type="match status" value="1"/>
</dbReference>
<proteinExistence type="predicted"/>
<accession>A0A0D6AXG9</accession>
<name>A0A0D6AXG9_RHOSU</name>